<dbReference type="GO" id="GO:0046872">
    <property type="term" value="F:metal ion binding"/>
    <property type="evidence" value="ECO:0007669"/>
    <property type="project" value="UniProtKB-KW"/>
</dbReference>
<evidence type="ECO:0000313" key="6">
    <source>
        <dbReference type="EMBL" id="MCK9689389.1"/>
    </source>
</evidence>
<dbReference type="Gene3D" id="1.10.760.10">
    <property type="entry name" value="Cytochrome c-like domain"/>
    <property type="match status" value="1"/>
</dbReference>
<evidence type="ECO:0000259" key="5">
    <source>
        <dbReference type="PROSITE" id="PS51007"/>
    </source>
</evidence>
<comment type="caution">
    <text evidence="6">The sequence shown here is derived from an EMBL/GenBank/DDBJ whole genome shotgun (WGS) entry which is preliminary data.</text>
</comment>
<gene>
    <name evidence="6" type="ORF">LPC04_27035</name>
</gene>
<dbReference type="EMBL" id="JAJLJH010000014">
    <property type="protein sequence ID" value="MCK9689389.1"/>
    <property type="molecule type" value="Genomic_DNA"/>
</dbReference>
<evidence type="ECO:0000256" key="2">
    <source>
        <dbReference type="ARBA" id="ARBA00022723"/>
    </source>
</evidence>
<accession>A0A9X2C455</accession>
<feature type="domain" description="Cytochrome c" evidence="5">
    <location>
        <begin position="633"/>
        <end position="743"/>
    </location>
</feature>
<dbReference type="InterPro" id="IPR009056">
    <property type="entry name" value="Cyt_c-like_dom"/>
</dbReference>
<evidence type="ECO:0000256" key="1">
    <source>
        <dbReference type="ARBA" id="ARBA00022617"/>
    </source>
</evidence>
<proteinExistence type="predicted"/>
<evidence type="ECO:0000313" key="7">
    <source>
        <dbReference type="Proteomes" id="UP001139353"/>
    </source>
</evidence>
<evidence type="ECO:0000256" key="4">
    <source>
        <dbReference type="PROSITE-ProRule" id="PRU00433"/>
    </source>
</evidence>
<organism evidence="6 7">
    <name type="scientific">Scleromatobacter humisilvae</name>
    <dbReference type="NCBI Taxonomy" id="2897159"/>
    <lineage>
        <taxon>Bacteria</taxon>
        <taxon>Pseudomonadati</taxon>
        <taxon>Pseudomonadota</taxon>
        <taxon>Betaproteobacteria</taxon>
        <taxon>Burkholderiales</taxon>
        <taxon>Sphaerotilaceae</taxon>
        <taxon>Scleromatobacter</taxon>
    </lineage>
</organism>
<dbReference type="RefSeq" id="WP_275685438.1">
    <property type="nucleotide sequence ID" value="NZ_JAJLJH010000014.1"/>
</dbReference>
<sequence>MANKAFLAAVAVLALPIVASVYGEGSNRPSKQDELARTKAALVQARAALAVASGATTGEALKPHPELLALANRPLPNGCGDGSKESWTHWRERAVAFLLQPHVAGDGEAKWDEPVLDPTDVATRSSQILVALDACADANQVPPVGLMDDLHRFAAAQANANFNVPNPQHQLGHGVTDDEYLRLASGALELPCLLKSQEFLSAISSPDGYQRAWDLIQAQNAGNPVVCKGDPSVSPDAPWTVLIYRSKFLTTPDNAGTLGRFFVLAPSPPAYASAPKSSPAATASYDRWIQFGIWTPDDGPTVAKVAPNNASIVAFATRPETPFDAMIDWFHCPDGECTDQRAPDAATLAHGEDLEPVPGAEPAASAPIHLHYRLAVTGQAEDCQQCHKMAPLSIHPQAVYHLEHGVLRRSGDPELDPTVKALNDRIAGVAYRRPPRWRTSNKDRFGDPLDYGSIPFGPVPGTYGLDNRNPDYLRACAAPYVIPPEIIDQFGKAMNCAECHSGRDKGYGMLNYPQATTKKPFVPIVSGPNALSNRNLIQAHILSGVMPRAGLKPNPPPPLPIEAREALYRCLSKEYLDLTTMTGLFVDGFMPDVPAVPAAAHVFDAHAVKTAGVPASIVVPRTLRLATTPGPAQPPGNPATLFDKHCSDCHSTKAGEQWDGPSLFGVVGRKIGSTDFTGYSTALQSLGRDQGMVWNQALIIEFLADQDAFVTKYGKQPAQSAMNLRFPDSGMRAAFAAYLATLH</sequence>
<dbReference type="InterPro" id="IPR036909">
    <property type="entry name" value="Cyt_c-like_dom_sf"/>
</dbReference>
<dbReference type="GO" id="GO:0009055">
    <property type="term" value="F:electron transfer activity"/>
    <property type="evidence" value="ECO:0007669"/>
    <property type="project" value="InterPro"/>
</dbReference>
<keyword evidence="3 4" id="KW-0408">Iron</keyword>
<dbReference type="PROSITE" id="PS51007">
    <property type="entry name" value="CYTC"/>
    <property type="match status" value="1"/>
</dbReference>
<name>A0A9X2C455_9BURK</name>
<dbReference type="SUPFAM" id="SSF46626">
    <property type="entry name" value="Cytochrome c"/>
    <property type="match status" value="1"/>
</dbReference>
<keyword evidence="1 4" id="KW-0349">Heme</keyword>
<reference evidence="6" key="1">
    <citation type="submission" date="2021-11" db="EMBL/GenBank/DDBJ databases">
        <title>BS-T2-15 a new species belonging to the Comamonadaceae family isolated from the soil of a French oak forest.</title>
        <authorList>
            <person name="Mieszkin S."/>
            <person name="Alain K."/>
        </authorList>
    </citation>
    <scope>NUCLEOTIDE SEQUENCE</scope>
    <source>
        <strain evidence="6">BS-T2-15</strain>
    </source>
</reference>
<protein>
    <recommendedName>
        <fullName evidence="5">Cytochrome c domain-containing protein</fullName>
    </recommendedName>
</protein>
<evidence type="ECO:0000256" key="3">
    <source>
        <dbReference type="ARBA" id="ARBA00023004"/>
    </source>
</evidence>
<dbReference type="Proteomes" id="UP001139353">
    <property type="component" value="Unassembled WGS sequence"/>
</dbReference>
<dbReference type="AlphaFoldDB" id="A0A9X2C455"/>
<dbReference type="SUPFAM" id="SSF48695">
    <property type="entry name" value="Multiheme cytochromes"/>
    <property type="match status" value="1"/>
</dbReference>
<keyword evidence="7" id="KW-1185">Reference proteome</keyword>
<dbReference type="GO" id="GO:0020037">
    <property type="term" value="F:heme binding"/>
    <property type="evidence" value="ECO:0007669"/>
    <property type="project" value="InterPro"/>
</dbReference>
<dbReference type="InterPro" id="IPR036280">
    <property type="entry name" value="Multihaem_cyt_sf"/>
</dbReference>
<keyword evidence="2 4" id="KW-0479">Metal-binding</keyword>